<name>A0A0R3QG70_9BILA</name>
<keyword evidence="1" id="KW-0812">Transmembrane</keyword>
<reference evidence="4" key="1">
    <citation type="submission" date="2017-02" db="UniProtKB">
        <authorList>
            <consortium name="WormBaseParasite"/>
        </authorList>
    </citation>
    <scope>IDENTIFICATION</scope>
</reference>
<evidence type="ECO:0000313" key="2">
    <source>
        <dbReference type="EMBL" id="VDO17116.1"/>
    </source>
</evidence>
<gene>
    <name evidence="2" type="ORF">BTMF_LOCUS4652</name>
</gene>
<dbReference type="EMBL" id="UZAG01004674">
    <property type="protein sequence ID" value="VDO17116.1"/>
    <property type="molecule type" value="Genomic_DNA"/>
</dbReference>
<feature type="transmembrane region" description="Helical" evidence="1">
    <location>
        <begin position="33"/>
        <end position="52"/>
    </location>
</feature>
<dbReference type="AlphaFoldDB" id="A0A0R3QG70"/>
<sequence length="81" mass="9857">MWKDVDFCYYWSDTGKIFFRIVHWERSIAGSGILFRILKFILILISIMMNLFHNLKDLLKFSMKINHLIFFFSLLFPCKPF</sequence>
<dbReference type="WBParaSite" id="BTMF_0000536901-mRNA-1">
    <property type="protein sequence ID" value="BTMF_0000536901-mRNA-1"/>
    <property type="gene ID" value="BTMF_0000536901"/>
</dbReference>
<evidence type="ECO:0000313" key="3">
    <source>
        <dbReference type="Proteomes" id="UP000280834"/>
    </source>
</evidence>
<proteinExistence type="predicted"/>
<reference evidence="2 3" key="2">
    <citation type="submission" date="2018-11" db="EMBL/GenBank/DDBJ databases">
        <authorList>
            <consortium name="Pathogen Informatics"/>
        </authorList>
    </citation>
    <scope>NUCLEOTIDE SEQUENCE [LARGE SCALE GENOMIC DNA]</scope>
</reference>
<keyword evidence="1" id="KW-1133">Transmembrane helix</keyword>
<evidence type="ECO:0000256" key="1">
    <source>
        <dbReference type="SAM" id="Phobius"/>
    </source>
</evidence>
<protein>
    <submittedName>
        <fullName evidence="2 4">Uncharacterized protein</fullName>
    </submittedName>
</protein>
<evidence type="ECO:0000313" key="4">
    <source>
        <dbReference type="WBParaSite" id="BTMF_0000536901-mRNA-1"/>
    </source>
</evidence>
<keyword evidence="1" id="KW-0472">Membrane</keyword>
<accession>A0A0R3QG70</accession>
<organism evidence="4">
    <name type="scientific">Brugia timori</name>
    <dbReference type="NCBI Taxonomy" id="42155"/>
    <lineage>
        <taxon>Eukaryota</taxon>
        <taxon>Metazoa</taxon>
        <taxon>Ecdysozoa</taxon>
        <taxon>Nematoda</taxon>
        <taxon>Chromadorea</taxon>
        <taxon>Rhabditida</taxon>
        <taxon>Spirurina</taxon>
        <taxon>Spiruromorpha</taxon>
        <taxon>Filarioidea</taxon>
        <taxon>Onchocercidae</taxon>
        <taxon>Brugia</taxon>
    </lineage>
</organism>
<keyword evidence="3" id="KW-1185">Reference proteome</keyword>
<dbReference type="Proteomes" id="UP000280834">
    <property type="component" value="Unassembled WGS sequence"/>
</dbReference>